<dbReference type="PANTHER" id="PTHR42788:SF13">
    <property type="entry name" value="ALIPHATIC SULFONATES IMPORT ATP-BINDING PROTEIN SSUB"/>
    <property type="match status" value="1"/>
</dbReference>
<dbReference type="Pfam" id="PF00005">
    <property type="entry name" value="ABC_tran"/>
    <property type="match status" value="1"/>
</dbReference>
<proteinExistence type="predicted"/>
<organism evidence="5">
    <name type="scientific">freshwater metagenome</name>
    <dbReference type="NCBI Taxonomy" id="449393"/>
    <lineage>
        <taxon>unclassified sequences</taxon>
        <taxon>metagenomes</taxon>
        <taxon>ecological metagenomes</taxon>
    </lineage>
</organism>
<dbReference type="PROSITE" id="PS00211">
    <property type="entry name" value="ABC_TRANSPORTER_1"/>
    <property type="match status" value="1"/>
</dbReference>
<keyword evidence="3" id="KW-0067">ATP-binding</keyword>
<gene>
    <name evidence="5" type="ORF">UFOPK2754_02958</name>
    <name evidence="6" type="ORF">UFOPK3543_01325</name>
</gene>
<name>A0A6J6V8D0_9ZZZZ</name>
<evidence type="ECO:0000256" key="1">
    <source>
        <dbReference type="ARBA" id="ARBA00022448"/>
    </source>
</evidence>
<dbReference type="AlphaFoldDB" id="A0A6J6V8D0"/>
<dbReference type="GO" id="GO:0016887">
    <property type="term" value="F:ATP hydrolysis activity"/>
    <property type="evidence" value="ECO:0007669"/>
    <property type="project" value="InterPro"/>
</dbReference>
<dbReference type="EMBL" id="CAEZYR010000163">
    <property type="protein sequence ID" value="CAB4768390.1"/>
    <property type="molecule type" value="Genomic_DNA"/>
</dbReference>
<dbReference type="InterPro" id="IPR003593">
    <property type="entry name" value="AAA+_ATPase"/>
</dbReference>
<dbReference type="InterPro" id="IPR050166">
    <property type="entry name" value="ABC_transporter_ATP-bind"/>
</dbReference>
<dbReference type="SUPFAM" id="SSF52540">
    <property type="entry name" value="P-loop containing nucleoside triphosphate hydrolases"/>
    <property type="match status" value="1"/>
</dbReference>
<accession>A0A6J6V8D0</accession>
<evidence type="ECO:0000313" key="6">
    <source>
        <dbReference type="EMBL" id="CAB4908534.1"/>
    </source>
</evidence>
<dbReference type="InterPro" id="IPR027417">
    <property type="entry name" value="P-loop_NTPase"/>
</dbReference>
<sequence>MTEIAVPTGQVGAAAAAVEARGAAMTFNAGRPNEVIALAPIDLTVAPGELVSLIGPSGCGKSTLLRLIANLLEPTDGSLLINGKPASQARLDGDYGMAFQQAGLFDWRTVSRNIELPLEIKGWDRTRRRARALEMLELVRLCDFADHHPWELSGGMQQRVAIARALSFEPKLLLMDEPFGALDEMTREHMQTELGRIRAATGAAVIFVTHSIPEAVFLSDRVAVMSARPGRIEAVIDVALGERTELTRGDPLFFKHVTEVREALRAGHGVGGGMEDR</sequence>
<dbReference type="GO" id="GO:0005524">
    <property type="term" value="F:ATP binding"/>
    <property type="evidence" value="ECO:0007669"/>
    <property type="project" value="UniProtKB-KW"/>
</dbReference>
<feature type="domain" description="ABC transporter" evidence="4">
    <location>
        <begin position="20"/>
        <end position="252"/>
    </location>
</feature>
<dbReference type="PROSITE" id="PS50893">
    <property type="entry name" value="ABC_TRANSPORTER_2"/>
    <property type="match status" value="1"/>
</dbReference>
<dbReference type="InterPro" id="IPR003439">
    <property type="entry name" value="ABC_transporter-like_ATP-bd"/>
</dbReference>
<evidence type="ECO:0000313" key="5">
    <source>
        <dbReference type="EMBL" id="CAB4768390.1"/>
    </source>
</evidence>
<reference evidence="5" key="1">
    <citation type="submission" date="2020-05" db="EMBL/GenBank/DDBJ databases">
        <authorList>
            <person name="Chiriac C."/>
            <person name="Salcher M."/>
            <person name="Ghai R."/>
            <person name="Kavagutti S V."/>
        </authorList>
    </citation>
    <scope>NUCLEOTIDE SEQUENCE</scope>
</reference>
<keyword evidence="2" id="KW-0547">Nucleotide-binding</keyword>
<dbReference type="InterPro" id="IPR017871">
    <property type="entry name" value="ABC_transporter-like_CS"/>
</dbReference>
<dbReference type="SMART" id="SM00382">
    <property type="entry name" value="AAA"/>
    <property type="match status" value="1"/>
</dbReference>
<protein>
    <submittedName>
        <fullName evidence="5">Unannotated protein</fullName>
    </submittedName>
</protein>
<dbReference type="PANTHER" id="PTHR42788">
    <property type="entry name" value="TAURINE IMPORT ATP-BINDING PROTEIN-RELATED"/>
    <property type="match status" value="1"/>
</dbReference>
<dbReference type="EMBL" id="CAFBMH010000041">
    <property type="protein sequence ID" value="CAB4908534.1"/>
    <property type="molecule type" value="Genomic_DNA"/>
</dbReference>
<evidence type="ECO:0000256" key="3">
    <source>
        <dbReference type="ARBA" id="ARBA00022840"/>
    </source>
</evidence>
<evidence type="ECO:0000256" key="2">
    <source>
        <dbReference type="ARBA" id="ARBA00022741"/>
    </source>
</evidence>
<evidence type="ECO:0000259" key="4">
    <source>
        <dbReference type="PROSITE" id="PS50893"/>
    </source>
</evidence>
<dbReference type="CDD" id="cd03293">
    <property type="entry name" value="ABC_NrtD_SsuB_transporters"/>
    <property type="match status" value="1"/>
</dbReference>
<dbReference type="Gene3D" id="3.40.50.300">
    <property type="entry name" value="P-loop containing nucleotide triphosphate hydrolases"/>
    <property type="match status" value="1"/>
</dbReference>
<keyword evidence="1" id="KW-0813">Transport</keyword>